<dbReference type="EMBL" id="BATM01000021">
    <property type="protein sequence ID" value="GAD79977.1"/>
    <property type="molecule type" value="Genomic_DNA"/>
</dbReference>
<dbReference type="Proteomes" id="UP000016562">
    <property type="component" value="Unassembled WGS sequence"/>
</dbReference>
<evidence type="ECO:0000313" key="2">
    <source>
        <dbReference type="EMBL" id="GAD79977.1"/>
    </source>
</evidence>
<sequence length="116" mass="12885">MKIKLGTIALAFAASSAQSSIVECQNETMYLKIDTIKQTALKYFTEDNRTEHPKVLLVTEDVVTVESQVFEGEMINYAMYDVHSNSLTSIVIDVKTGAPFHVGSVDIQCKIRPSLK</sequence>
<keyword evidence="3" id="KW-1185">Reference proteome</keyword>
<feature type="signal peptide" evidence="1">
    <location>
        <begin position="1"/>
        <end position="19"/>
    </location>
</feature>
<proteinExistence type="predicted"/>
<dbReference type="AlphaFoldDB" id="U3B3D4"/>
<keyword evidence="1" id="KW-0732">Signal</keyword>
<evidence type="ECO:0000313" key="3">
    <source>
        <dbReference type="Proteomes" id="UP000016562"/>
    </source>
</evidence>
<comment type="caution">
    <text evidence="2">The sequence shown here is derived from an EMBL/GenBank/DDBJ whole genome shotgun (WGS) entry which is preliminary data.</text>
</comment>
<organism evidence="2 3">
    <name type="scientific">Vibrio ezurae NBRC 102218</name>
    <dbReference type="NCBI Taxonomy" id="1219080"/>
    <lineage>
        <taxon>Bacteria</taxon>
        <taxon>Pseudomonadati</taxon>
        <taxon>Pseudomonadota</taxon>
        <taxon>Gammaproteobacteria</taxon>
        <taxon>Vibrionales</taxon>
        <taxon>Vibrionaceae</taxon>
        <taxon>Vibrio</taxon>
    </lineage>
</organism>
<evidence type="ECO:0008006" key="4">
    <source>
        <dbReference type="Google" id="ProtNLM"/>
    </source>
</evidence>
<dbReference type="RefSeq" id="WP_021713685.1">
    <property type="nucleotide sequence ID" value="NZ_BATM01000021.1"/>
</dbReference>
<gene>
    <name evidence="2" type="ORF">VEZ01S_21_01010</name>
</gene>
<accession>U3B3D4</accession>
<feature type="chain" id="PRO_5004638439" description="C-type lysozyme inhibitor domain-containing protein" evidence="1">
    <location>
        <begin position="20"/>
        <end position="116"/>
    </location>
</feature>
<protein>
    <recommendedName>
        <fullName evidence="4">C-type lysozyme inhibitor domain-containing protein</fullName>
    </recommendedName>
</protein>
<evidence type="ECO:0000256" key="1">
    <source>
        <dbReference type="SAM" id="SignalP"/>
    </source>
</evidence>
<name>U3B3D4_9VIBR</name>
<reference evidence="2 3" key="1">
    <citation type="submission" date="2013-09" db="EMBL/GenBank/DDBJ databases">
        <title>Whole genome shotgun sequence of Vibrio ezurae NBRC 102218.</title>
        <authorList>
            <person name="Yoshida I."/>
            <person name="Hosoyama A."/>
            <person name="Numata M."/>
            <person name="Hashimoto M."/>
            <person name="Hosoyama Y."/>
            <person name="Tsuchikane K."/>
            <person name="Noguchi M."/>
            <person name="Hirakata S."/>
            <person name="Ichikawa N."/>
            <person name="Ohji S."/>
            <person name="Yamazoe A."/>
            <person name="Fujita N."/>
        </authorList>
    </citation>
    <scope>NUCLEOTIDE SEQUENCE [LARGE SCALE GENOMIC DNA]</scope>
    <source>
        <strain evidence="2 3">NBRC 102218</strain>
    </source>
</reference>